<keyword evidence="4" id="KW-1185">Reference proteome</keyword>
<proteinExistence type="inferred from homology"/>
<dbReference type="SUPFAM" id="SSF55418">
    <property type="entry name" value="eIF4e-like"/>
    <property type="match status" value="1"/>
</dbReference>
<accession>A0A139AFG2</accession>
<evidence type="ECO:0000256" key="1">
    <source>
        <dbReference type="ARBA" id="ARBA00010568"/>
    </source>
</evidence>
<evidence type="ECO:0000313" key="3">
    <source>
        <dbReference type="EMBL" id="KXS15527.1"/>
    </source>
</evidence>
<protein>
    <submittedName>
        <fullName evidence="3">DUF1917-domain-containing protein</fullName>
    </submittedName>
</protein>
<sequence length="380" mass="40973">MRSGDPILGAFPGNVFLPLKPNESIDDFLERLKPSTTYISRGHWIYFRNPNVTRDPEGRLSPEQTQVLMMTCHAALEAWKRRSRERSGGQLTDAKAMLKHIVELAHSNGLSSGKWMLFPTNAQVDDLWSRIVRLTCANRLGKAAKVATNDGTDRGRLICVYVQNCAGEDGKREVARVLNELQRAGIEGANSFKPDILTHLGLNSGNVYGLSVTLYSRWDFDESRHKSVSSLSSVSLPTPAPAPHAVAPTAIPSQTPEPQAPPPPTVANDHASHDPMDVDSDTEPGSPVESRPALTVPVLGASHNSDGSETEGEEGEAPPTHLPNFQNRSTDETLSVPIRPPQPKKSTATSTPLPSTARPLGSGPARNPLPTSGLSDSESD</sequence>
<organism evidence="3 4">
    <name type="scientific">Gonapodya prolifera (strain JEL478)</name>
    <name type="common">Monoblepharis prolifera</name>
    <dbReference type="NCBI Taxonomy" id="1344416"/>
    <lineage>
        <taxon>Eukaryota</taxon>
        <taxon>Fungi</taxon>
        <taxon>Fungi incertae sedis</taxon>
        <taxon>Chytridiomycota</taxon>
        <taxon>Chytridiomycota incertae sedis</taxon>
        <taxon>Monoblepharidomycetes</taxon>
        <taxon>Monoblepharidales</taxon>
        <taxon>Gonapodyaceae</taxon>
        <taxon>Gonapodya</taxon>
    </lineage>
</organism>
<feature type="compositionally biased region" description="Polar residues" evidence="2">
    <location>
        <begin position="369"/>
        <end position="380"/>
    </location>
</feature>
<dbReference type="AlphaFoldDB" id="A0A139AFG2"/>
<feature type="compositionally biased region" description="Low complexity" evidence="2">
    <location>
        <begin position="344"/>
        <end position="360"/>
    </location>
</feature>
<dbReference type="Proteomes" id="UP000070544">
    <property type="component" value="Unassembled WGS sequence"/>
</dbReference>
<dbReference type="PANTHER" id="PTHR31977:SF1">
    <property type="entry name" value="UPF0696 PROTEIN C11ORF68"/>
    <property type="match status" value="1"/>
</dbReference>
<dbReference type="PANTHER" id="PTHR31977">
    <property type="entry name" value="UPF0696 PROTEIN C11ORF68"/>
    <property type="match status" value="1"/>
</dbReference>
<feature type="region of interest" description="Disordered" evidence="2">
    <location>
        <begin position="231"/>
        <end position="380"/>
    </location>
</feature>
<dbReference type="OrthoDB" id="10067381at2759"/>
<dbReference type="Pfam" id="PF08939">
    <property type="entry name" value="Bles03"/>
    <property type="match status" value="1"/>
</dbReference>
<feature type="compositionally biased region" description="Low complexity" evidence="2">
    <location>
        <begin position="231"/>
        <end position="257"/>
    </location>
</feature>
<evidence type="ECO:0000256" key="2">
    <source>
        <dbReference type="SAM" id="MobiDB-lite"/>
    </source>
</evidence>
<name>A0A139AFG2_GONPJ</name>
<comment type="similarity">
    <text evidence="1">Belongs to the UPF0696 family.</text>
</comment>
<dbReference type="EMBL" id="KQ965761">
    <property type="protein sequence ID" value="KXS15527.1"/>
    <property type="molecule type" value="Genomic_DNA"/>
</dbReference>
<dbReference type="InterPro" id="IPR015034">
    <property type="entry name" value="Bles03"/>
</dbReference>
<dbReference type="Gene3D" id="3.30.760.10">
    <property type="entry name" value="RNA Cap, Translation Initiation Factor Eif4e"/>
    <property type="match status" value="1"/>
</dbReference>
<evidence type="ECO:0000313" key="4">
    <source>
        <dbReference type="Proteomes" id="UP000070544"/>
    </source>
</evidence>
<gene>
    <name evidence="3" type="ORF">M427DRAFT_69905</name>
</gene>
<dbReference type="InterPro" id="IPR023398">
    <property type="entry name" value="TIF_eIF4e-like"/>
</dbReference>
<reference evidence="3 4" key="1">
    <citation type="journal article" date="2015" name="Genome Biol. Evol.">
        <title>Phylogenomic analyses indicate that early fungi evolved digesting cell walls of algal ancestors of land plants.</title>
        <authorList>
            <person name="Chang Y."/>
            <person name="Wang S."/>
            <person name="Sekimoto S."/>
            <person name="Aerts A.L."/>
            <person name="Choi C."/>
            <person name="Clum A."/>
            <person name="LaButti K.M."/>
            <person name="Lindquist E.A."/>
            <person name="Yee Ngan C."/>
            <person name="Ohm R.A."/>
            <person name="Salamov A.A."/>
            <person name="Grigoriev I.V."/>
            <person name="Spatafora J.W."/>
            <person name="Berbee M.L."/>
        </authorList>
    </citation>
    <scope>NUCLEOTIDE SEQUENCE [LARGE SCALE GENOMIC DNA]</scope>
    <source>
        <strain evidence="3 4">JEL478</strain>
    </source>
</reference>